<evidence type="ECO:0000313" key="1">
    <source>
        <dbReference type="EMBL" id="JAD32932.1"/>
    </source>
</evidence>
<protein>
    <submittedName>
        <fullName evidence="1">Uncharacterized protein</fullName>
    </submittedName>
</protein>
<dbReference type="AlphaFoldDB" id="A0A0A8ZDI3"/>
<accession>A0A0A8ZDI3</accession>
<reference evidence="1" key="2">
    <citation type="journal article" date="2015" name="Data Brief">
        <title>Shoot transcriptome of the giant reed, Arundo donax.</title>
        <authorList>
            <person name="Barrero R.A."/>
            <person name="Guerrero F.D."/>
            <person name="Moolhuijzen P."/>
            <person name="Goolsby J.A."/>
            <person name="Tidwell J."/>
            <person name="Bellgard S.E."/>
            <person name="Bellgard M.I."/>
        </authorList>
    </citation>
    <scope>NUCLEOTIDE SEQUENCE</scope>
    <source>
        <tissue evidence="1">Shoot tissue taken approximately 20 cm above the soil surface</tissue>
    </source>
</reference>
<organism evidence="1">
    <name type="scientific">Arundo donax</name>
    <name type="common">Giant reed</name>
    <name type="synonym">Donax arundinaceus</name>
    <dbReference type="NCBI Taxonomy" id="35708"/>
    <lineage>
        <taxon>Eukaryota</taxon>
        <taxon>Viridiplantae</taxon>
        <taxon>Streptophyta</taxon>
        <taxon>Embryophyta</taxon>
        <taxon>Tracheophyta</taxon>
        <taxon>Spermatophyta</taxon>
        <taxon>Magnoliopsida</taxon>
        <taxon>Liliopsida</taxon>
        <taxon>Poales</taxon>
        <taxon>Poaceae</taxon>
        <taxon>PACMAD clade</taxon>
        <taxon>Arundinoideae</taxon>
        <taxon>Arundineae</taxon>
        <taxon>Arundo</taxon>
    </lineage>
</organism>
<sequence length="38" mass="4250">MLSKFSDITLSSLAHFIRSACVHMNISVCVRKLLHTSC</sequence>
<dbReference type="EMBL" id="GBRH01264963">
    <property type="protein sequence ID" value="JAD32932.1"/>
    <property type="molecule type" value="Transcribed_RNA"/>
</dbReference>
<proteinExistence type="predicted"/>
<reference evidence="1" key="1">
    <citation type="submission" date="2014-09" db="EMBL/GenBank/DDBJ databases">
        <authorList>
            <person name="Magalhaes I.L.F."/>
            <person name="Oliveira U."/>
            <person name="Santos F.R."/>
            <person name="Vidigal T.H.D.A."/>
            <person name="Brescovit A.D."/>
            <person name="Santos A.J."/>
        </authorList>
    </citation>
    <scope>NUCLEOTIDE SEQUENCE</scope>
    <source>
        <tissue evidence="1">Shoot tissue taken approximately 20 cm above the soil surface</tissue>
    </source>
</reference>
<name>A0A0A8ZDI3_ARUDO</name>